<gene>
    <name evidence="1" type="ORF">C2L64_49705</name>
</gene>
<organism evidence="1 2">
    <name type="scientific">Paraburkholderia hospita</name>
    <dbReference type="NCBI Taxonomy" id="169430"/>
    <lineage>
        <taxon>Bacteria</taxon>
        <taxon>Pseudomonadati</taxon>
        <taxon>Pseudomonadota</taxon>
        <taxon>Betaproteobacteria</taxon>
        <taxon>Burkholderiales</taxon>
        <taxon>Burkholderiaceae</taxon>
        <taxon>Paraburkholderia</taxon>
    </lineage>
</organism>
<protein>
    <submittedName>
        <fullName evidence="1">Uncharacterized protein</fullName>
    </submittedName>
</protein>
<dbReference type="Proteomes" id="UP000236649">
    <property type="component" value="Chromosome 5"/>
</dbReference>
<proteinExistence type="predicted"/>
<dbReference type="KEGG" id="phs:C2L64_49705"/>
<name>A0AAN1JNE3_9BURK</name>
<dbReference type="EMBL" id="CP026109">
    <property type="protein sequence ID" value="AUT76337.1"/>
    <property type="molecule type" value="Genomic_DNA"/>
</dbReference>
<accession>A0AAN1JNE3</accession>
<sequence>MRVKLEYHHMPTKEANDLQAGDVWIHAGMVRYSVVSVTPGYDGGYVEVHSHQLGKPDNVRIAKMQARTPFDVVDGPAR</sequence>
<evidence type="ECO:0000313" key="1">
    <source>
        <dbReference type="EMBL" id="AUT76337.1"/>
    </source>
</evidence>
<dbReference type="AlphaFoldDB" id="A0AAN1JNE3"/>
<reference evidence="1 2" key="1">
    <citation type="submission" date="2018-01" db="EMBL/GenBank/DDBJ databases">
        <title>Species boundaries and ecological features among Paraburkholderia terrae DSMZ17804T, P. hospita DSMZ17164T and P. caribensis DSMZ13236T.</title>
        <authorList>
            <person name="Pratama A.A."/>
        </authorList>
    </citation>
    <scope>NUCLEOTIDE SEQUENCE [LARGE SCALE GENOMIC DNA]</scope>
    <source>
        <strain evidence="1 2">DSM 17164</strain>
    </source>
</reference>
<evidence type="ECO:0000313" key="2">
    <source>
        <dbReference type="Proteomes" id="UP000236649"/>
    </source>
</evidence>